<feature type="transmembrane region" description="Helical" evidence="10">
    <location>
        <begin position="925"/>
        <end position="951"/>
    </location>
</feature>
<evidence type="ECO:0000256" key="6">
    <source>
        <dbReference type="ARBA" id="ARBA00022989"/>
    </source>
</evidence>
<reference evidence="13 14" key="1">
    <citation type="submission" date="2016-10" db="EMBL/GenBank/DDBJ databases">
        <title>Draft genome sequence of Coniochaeta ligniaria NRRL30616, a lignocellulolytic fungus for bioabatement of inhibitors in plant biomass hydrolysates.</title>
        <authorList>
            <consortium name="DOE Joint Genome Institute"/>
            <person name="Jimenez D.J."/>
            <person name="Hector R.E."/>
            <person name="Riley R."/>
            <person name="Sun H."/>
            <person name="Grigoriev I.V."/>
            <person name="Van Elsas J.D."/>
            <person name="Nichols N.N."/>
        </authorList>
    </citation>
    <scope>NUCLEOTIDE SEQUENCE [LARGE SCALE GENOMIC DNA]</scope>
    <source>
        <strain evidence="13 14">NRRL 30616</strain>
    </source>
</reference>
<keyword evidence="6 10" id="KW-1133">Transmembrane helix</keyword>
<keyword evidence="5" id="KW-0067">ATP-binding</keyword>
<evidence type="ECO:0000313" key="14">
    <source>
        <dbReference type="Proteomes" id="UP000182658"/>
    </source>
</evidence>
<evidence type="ECO:0000259" key="12">
    <source>
        <dbReference type="PROSITE" id="PS50929"/>
    </source>
</evidence>
<feature type="transmembrane region" description="Helical" evidence="10">
    <location>
        <begin position="35"/>
        <end position="55"/>
    </location>
</feature>
<comment type="subcellular location">
    <subcellularLocation>
        <location evidence="1">Membrane</location>
        <topology evidence="1">Multi-pass membrane protein</topology>
    </subcellularLocation>
</comment>
<evidence type="ECO:0000256" key="10">
    <source>
        <dbReference type="SAM" id="Phobius"/>
    </source>
</evidence>
<keyword evidence="4" id="KW-0547">Nucleotide-binding</keyword>
<evidence type="ECO:0000256" key="1">
    <source>
        <dbReference type="ARBA" id="ARBA00004141"/>
    </source>
</evidence>
<feature type="transmembrane region" description="Helical" evidence="10">
    <location>
        <begin position="317"/>
        <end position="338"/>
    </location>
</feature>
<evidence type="ECO:0000256" key="8">
    <source>
        <dbReference type="ARBA" id="ARBA00059074"/>
    </source>
</evidence>
<dbReference type="STRING" id="1408157.A0A1J7J474"/>
<keyword evidence="14" id="KW-1185">Reference proteome</keyword>
<feature type="transmembrane region" description="Helical" evidence="10">
    <location>
        <begin position="1028"/>
        <end position="1048"/>
    </location>
</feature>
<dbReference type="InterPro" id="IPR003593">
    <property type="entry name" value="AAA+_ATPase"/>
</dbReference>
<evidence type="ECO:0000256" key="7">
    <source>
        <dbReference type="ARBA" id="ARBA00023136"/>
    </source>
</evidence>
<feature type="domain" description="ABC transporter" evidence="11">
    <location>
        <begin position="596"/>
        <end position="825"/>
    </location>
</feature>
<feature type="compositionally biased region" description="Low complexity" evidence="9">
    <location>
        <begin position="824"/>
        <end position="837"/>
    </location>
</feature>
<dbReference type="GO" id="GO:0140359">
    <property type="term" value="F:ABC-type transporter activity"/>
    <property type="evidence" value="ECO:0007669"/>
    <property type="project" value="InterPro"/>
</dbReference>
<dbReference type="InterPro" id="IPR027417">
    <property type="entry name" value="P-loop_NTPase"/>
</dbReference>
<dbReference type="Proteomes" id="UP000182658">
    <property type="component" value="Unassembled WGS sequence"/>
</dbReference>
<feature type="transmembrane region" description="Helical" evidence="10">
    <location>
        <begin position="384"/>
        <end position="407"/>
    </location>
</feature>
<dbReference type="Pfam" id="PF00664">
    <property type="entry name" value="ABC_membrane"/>
    <property type="match status" value="2"/>
</dbReference>
<dbReference type="FunFam" id="1.20.1560.10:FF:000055">
    <property type="entry name" value="ABC multidrug transporter (Eurofung)"/>
    <property type="match status" value="1"/>
</dbReference>
<feature type="transmembrane region" description="Helical" evidence="10">
    <location>
        <begin position="163"/>
        <end position="181"/>
    </location>
</feature>
<feature type="transmembrane region" description="Helical" evidence="10">
    <location>
        <begin position="202"/>
        <end position="221"/>
    </location>
</feature>
<dbReference type="InterPro" id="IPR003439">
    <property type="entry name" value="ABC_transporter-like_ATP-bd"/>
</dbReference>
<feature type="domain" description="ABC transporter" evidence="11">
    <location>
        <begin position="1207"/>
        <end position="1489"/>
    </location>
</feature>
<evidence type="ECO:0000256" key="2">
    <source>
        <dbReference type="ARBA" id="ARBA00022448"/>
    </source>
</evidence>
<protein>
    <submittedName>
        <fullName evidence="13">ATPase-like protein</fullName>
    </submittedName>
</protein>
<dbReference type="GO" id="GO:0016020">
    <property type="term" value="C:membrane"/>
    <property type="evidence" value="ECO:0007669"/>
    <property type="project" value="UniProtKB-SubCell"/>
</dbReference>
<feature type="domain" description="ABC transmembrane type-1" evidence="12">
    <location>
        <begin position="890"/>
        <end position="1168"/>
    </location>
</feature>
<feature type="transmembrane region" description="Helical" evidence="10">
    <location>
        <begin position="535"/>
        <end position="556"/>
    </location>
</feature>
<feature type="transmembrane region" description="Helical" evidence="10">
    <location>
        <begin position="413"/>
        <end position="435"/>
    </location>
</feature>
<dbReference type="CDD" id="cd18580">
    <property type="entry name" value="ABC_6TM_ABCC_D2"/>
    <property type="match status" value="1"/>
</dbReference>
<feature type="transmembrane region" description="Helical" evidence="10">
    <location>
        <begin position="495"/>
        <end position="515"/>
    </location>
</feature>
<dbReference type="FunFam" id="1.20.1560.10:FF:000066">
    <property type="entry name" value="ABC multidrug transporter (Eurofung)"/>
    <property type="match status" value="1"/>
</dbReference>
<gene>
    <name evidence="13" type="ORF">CONLIGDRAFT_584043</name>
</gene>
<dbReference type="GO" id="GO:0016887">
    <property type="term" value="F:ATP hydrolysis activity"/>
    <property type="evidence" value="ECO:0007669"/>
    <property type="project" value="InterPro"/>
</dbReference>
<feature type="compositionally biased region" description="Polar residues" evidence="9">
    <location>
        <begin position="1208"/>
        <end position="1220"/>
    </location>
</feature>
<dbReference type="InterPro" id="IPR017871">
    <property type="entry name" value="ABC_transporter-like_CS"/>
</dbReference>
<dbReference type="CDD" id="cd18579">
    <property type="entry name" value="ABC_6TM_ABCC_D1"/>
    <property type="match status" value="1"/>
</dbReference>
<evidence type="ECO:0000259" key="11">
    <source>
        <dbReference type="PROSITE" id="PS50893"/>
    </source>
</evidence>
<feature type="domain" description="ABC transmembrane type-1" evidence="12">
    <location>
        <begin position="282"/>
        <end position="551"/>
    </location>
</feature>
<dbReference type="PANTHER" id="PTHR24223">
    <property type="entry name" value="ATP-BINDING CASSETTE SUB-FAMILY C"/>
    <property type="match status" value="1"/>
</dbReference>
<dbReference type="PROSITE" id="PS50929">
    <property type="entry name" value="ABC_TM1F"/>
    <property type="match status" value="2"/>
</dbReference>
<dbReference type="EMBL" id="KV875103">
    <property type="protein sequence ID" value="OIW24616.1"/>
    <property type="molecule type" value="Genomic_DNA"/>
</dbReference>
<evidence type="ECO:0000256" key="9">
    <source>
        <dbReference type="SAM" id="MobiDB-lite"/>
    </source>
</evidence>
<keyword evidence="3 10" id="KW-0812">Transmembrane</keyword>
<dbReference type="SUPFAM" id="SSF90123">
    <property type="entry name" value="ABC transporter transmembrane region"/>
    <property type="match status" value="2"/>
</dbReference>
<name>A0A1J7J474_9PEZI</name>
<dbReference type="InterPro" id="IPR044746">
    <property type="entry name" value="ABCC_6TM_D1"/>
</dbReference>
<dbReference type="Pfam" id="PF00005">
    <property type="entry name" value="ABC_tran"/>
    <property type="match status" value="2"/>
</dbReference>
<evidence type="ECO:0000256" key="3">
    <source>
        <dbReference type="ARBA" id="ARBA00022692"/>
    </source>
</evidence>
<organism evidence="13 14">
    <name type="scientific">Coniochaeta ligniaria NRRL 30616</name>
    <dbReference type="NCBI Taxonomy" id="1408157"/>
    <lineage>
        <taxon>Eukaryota</taxon>
        <taxon>Fungi</taxon>
        <taxon>Dikarya</taxon>
        <taxon>Ascomycota</taxon>
        <taxon>Pezizomycotina</taxon>
        <taxon>Sordariomycetes</taxon>
        <taxon>Sordariomycetidae</taxon>
        <taxon>Coniochaetales</taxon>
        <taxon>Coniochaetaceae</taxon>
        <taxon>Coniochaeta</taxon>
    </lineage>
</organism>
<dbReference type="PROSITE" id="PS50893">
    <property type="entry name" value="ABC_TRANSPORTER_2"/>
    <property type="match status" value="2"/>
</dbReference>
<dbReference type="InterPro" id="IPR036640">
    <property type="entry name" value="ABC1_TM_sf"/>
</dbReference>
<feature type="transmembrane region" description="Helical" evidence="10">
    <location>
        <begin position="101"/>
        <end position="121"/>
    </location>
</feature>
<evidence type="ECO:0000256" key="5">
    <source>
        <dbReference type="ARBA" id="ARBA00022840"/>
    </source>
</evidence>
<dbReference type="InterPro" id="IPR044726">
    <property type="entry name" value="ABCC_6TM_D2"/>
</dbReference>
<proteinExistence type="predicted"/>
<dbReference type="Gene3D" id="3.40.50.300">
    <property type="entry name" value="P-loop containing nucleotide triphosphate hydrolases"/>
    <property type="match status" value="2"/>
</dbReference>
<dbReference type="GO" id="GO:0005524">
    <property type="term" value="F:ATP binding"/>
    <property type="evidence" value="ECO:0007669"/>
    <property type="project" value="UniProtKB-KW"/>
</dbReference>
<accession>A0A1J7J474</accession>
<dbReference type="OrthoDB" id="6500128at2759"/>
<dbReference type="InParanoid" id="A0A1J7J474"/>
<dbReference type="Pfam" id="PF24357">
    <property type="entry name" value="TMD0_ABC"/>
    <property type="match status" value="1"/>
</dbReference>
<sequence length="1494" mass="163982">MFEMEFSGCLNDADLGPAVQGCRDDFDFTLRFEKIFLSTLPAVIFIALSIPRIVFLVRRPKIAKGLAWQVVKQITLGVYAVLQLVLLVLSCTRAARLTDVFVASAALSLVASLCMSWMSFLEHSRSPRPSMLLNAYLFLTLLFDVTQARSLWMSAASSSEKSYTGILTASIAVKGVAIVLESRRKERWLNWDRKDHSPEETAGLYGLGVFAWLNALFLRGYKRVLGVSDLFPLDRHMASETLEAALQRRIEAGNFHGQKHALAKALFKTLAVPFLLPVGPRVALMGFQFCQPFLVETLLDYLQEPESENSANIGKGLIGASVLVYLGIAVSTAFYWYYQERALFMARGCLAAAVYKKTTKARLDAADDSAAVTLMSTDVERIRVGLLTIHEFWSNTIQVAVACYLLYRQIGAAFASSIVVVVVCVVLSSLLARITGPRQRAWMSKIQKRVGLTANVIANMKHLKISGLTSPVEEAIQDMRMDELKTGSRFRMVQVWAAALAFVPLLFAPVFTFAVTSHQLDVTTIFTSMSYLTLLASPLSYVFQSIPGLLAALACLNRIQTFLEKESRDDFREIVEPTATEKQHPTIGSEKSTPAIRIEHGSFGWSDGVFNLKDVTATVPSGSLTIVVGPIASGKSTLCKALLGETPLSQGKVILGSNHRKIGYCDQTPFLTNSTLRSNIVGFSTYDETRYREVIEATQLTRDLLLFPQGDQTKVGSNGITLSGGQKQRVSIARALYVESDLLIFDDILSGLDADTEELVFNRVFGPSGILKQRQATVVLCTHSIRHLPSVDHIIALGSEGTLVEEGNFDDLVANKKYVHSLGIKSSKDSSSGESSGRATPVMDEETSHHLFRAKTIEVKKGPQELSRQLGDVTVYKYYYRSIGGFWASLFLGCGVFAGFFYNWPTIWLKYWSEDVIKPNPTHSSGFYIGLYALFQILCLFFFFAVLFIALKNLIEISGAVLHKAALRTVISAPLRFFTMTDSGIVTNLFSQDITIIDGELPMALINLCLDIFMAIGMAAIVATSSPYIVACYPFMVLALYGIQKFYLRTSRQLRLLDLEAKSPLYTHFLDTIKGVATFRAFGWTQASIAENNKYLDTSQRPAYLLAMIQRWLLFVLNVAVAIIAVIVVTLATQLRANQGFTGASLVTIMSFGDTLANIIRCYTLLETSIGAVSRLKTFSDTTSPEDLPGEDVIPPESWPSKGLIEIRNTSASYSDPQSISEDDKDPRPGSPGTLALRNLNLTIQPGSKVAICGRSGSGKSSTILLLLRLLDPVASPLPHSSTMMAIDSLPLAQIDRSALRRRVIAVPQDAVFLPDGTSFRANLDPYNATNGGGGDADCRAVLEAVELWGFVAERGGLDAGMVADSLSQGQKQLFSLARAMLRRRIRSGALAALGGDGVGGKEKGVRREGGVLLLDEVSSSVDVDTDRAMQRIIKREFEGYTIVMVSHRLDMVMDFDKVLVMDAGSVVEEGNPRELVETEGSRFRDLWLVGGRG</sequence>
<keyword evidence="2" id="KW-0813">Transport</keyword>
<dbReference type="SUPFAM" id="SSF52540">
    <property type="entry name" value="P-loop containing nucleoside triphosphate hydrolases"/>
    <property type="match status" value="2"/>
</dbReference>
<dbReference type="InterPro" id="IPR050173">
    <property type="entry name" value="ABC_transporter_C-like"/>
</dbReference>
<feature type="transmembrane region" description="Helical" evidence="10">
    <location>
        <begin position="886"/>
        <end position="905"/>
    </location>
</feature>
<feature type="region of interest" description="Disordered" evidence="9">
    <location>
        <begin position="824"/>
        <end position="843"/>
    </location>
</feature>
<feature type="transmembrane region" description="Helical" evidence="10">
    <location>
        <begin position="1004"/>
        <end position="1022"/>
    </location>
</feature>
<comment type="function">
    <text evidence="8">ABC-type transporter; part of the gene cluster that mediates the biosynthesis of the phomopsins, a group of hexapeptide mycotoxins which infects lupins and causes lupinosis disease in livestock.</text>
</comment>
<feature type="transmembrane region" description="Helical" evidence="10">
    <location>
        <begin position="1112"/>
        <end position="1132"/>
    </location>
</feature>
<dbReference type="Gene3D" id="1.20.1560.10">
    <property type="entry name" value="ABC transporter type 1, transmembrane domain"/>
    <property type="match status" value="2"/>
</dbReference>
<evidence type="ECO:0000313" key="13">
    <source>
        <dbReference type="EMBL" id="OIW24616.1"/>
    </source>
</evidence>
<dbReference type="PANTHER" id="PTHR24223:SF345">
    <property type="entry name" value="ABC MULTIDRUG TRANSPORTER (EUROFUNG)"/>
    <property type="match status" value="1"/>
</dbReference>
<feature type="transmembrane region" description="Helical" evidence="10">
    <location>
        <begin position="133"/>
        <end position="151"/>
    </location>
</feature>
<keyword evidence="7 10" id="KW-0472">Membrane</keyword>
<dbReference type="InterPro" id="IPR011527">
    <property type="entry name" value="ABC1_TM_dom"/>
</dbReference>
<dbReference type="SMART" id="SM00382">
    <property type="entry name" value="AAA"/>
    <property type="match status" value="2"/>
</dbReference>
<dbReference type="CDD" id="cd03250">
    <property type="entry name" value="ABCC_MRP_domain1"/>
    <property type="match status" value="1"/>
</dbReference>
<dbReference type="InterPro" id="IPR056227">
    <property type="entry name" value="TMD0_ABC"/>
</dbReference>
<evidence type="ECO:0000256" key="4">
    <source>
        <dbReference type="ARBA" id="ARBA00022741"/>
    </source>
</evidence>
<feature type="transmembrane region" description="Helical" evidence="10">
    <location>
        <begin position="76"/>
        <end position="95"/>
    </location>
</feature>
<dbReference type="PROSITE" id="PS00211">
    <property type="entry name" value="ABC_TRANSPORTER_1"/>
    <property type="match status" value="2"/>
</dbReference>
<feature type="region of interest" description="Disordered" evidence="9">
    <location>
        <begin position="1181"/>
        <end position="1233"/>
    </location>
</feature>